<sequence length="226" mass="22995">MTTLSAEASGTPTTRLLPTPAGDARAFIHPAVGEVRGWYLAGHGAGGGIEARDLVALAAALPALGITVALIEQPWRVVGKKLAPAPKKLDEGWVPAVEGLVGEMDGLPFAASGRSAGARVACRTASATGAAGVVALAFPLHPPGKPKASRAAELLGAGVPTLVLQGERDPFGGPAEFPELDERTQLTPVPYADHGFSVGKKAPVTQEETLALITGTTGTWLTSLFA</sequence>
<name>A0ABV3DPT0_9ACTN</name>
<dbReference type="GO" id="GO:0016787">
    <property type="term" value="F:hydrolase activity"/>
    <property type="evidence" value="ECO:0007669"/>
    <property type="project" value="UniProtKB-KW"/>
</dbReference>
<keyword evidence="2" id="KW-0378">Hydrolase</keyword>
<dbReference type="InterPro" id="IPR029058">
    <property type="entry name" value="AB_hydrolase_fold"/>
</dbReference>
<dbReference type="RefSeq" id="WP_358359416.1">
    <property type="nucleotide sequence ID" value="NZ_JBEZFP010000089.1"/>
</dbReference>
<evidence type="ECO:0000259" key="1">
    <source>
        <dbReference type="Pfam" id="PF20408"/>
    </source>
</evidence>
<dbReference type="Gene3D" id="3.40.50.1820">
    <property type="entry name" value="alpha/beta hydrolase"/>
    <property type="match status" value="1"/>
</dbReference>
<comment type="caution">
    <text evidence="2">The sequence shown here is derived from an EMBL/GenBank/DDBJ whole genome shotgun (WGS) entry which is preliminary data.</text>
</comment>
<dbReference type="PANTHER" id="PTHR13136">
    <property type="entry name" value="TESTIS DEVELOPMENT PROTEIN PRTD"/>
    <property type="match status" value="1"/>
</dbReference>
<dbReference type="EMBL" id="JBEZFP010000089">
    <property type="protein sequence ID" value="MEU8137472.1"/>
    <property type="molecule type" value="Genomic_DNA"/>
</dbReference>
<protein>
    <submittedName>
        <fullName evidence="2">Alpha/beta family hydrolase</fullName>
    </submittedName>
</protein>
<dbReference type="SUPFAM" id="SSF53474">
    <property type="entry name" value="alpha/beta-Hydrolases"/>
    <property type="match status" value="1"/>
</dbReference>
<dbReference type="InterPro" id="IPR046879">
    <property type="entry name" value="KANL3/Tex30_Abhydrolase"/>
</dbReference>
<proteinExistence type="predicted"/>
<keyword evidence="3" id="KW-1185">Reference proteome</keyword>
<dbReference type="InterPro" id="IPR026555">
    <property type="entry name" value="NSL3/Tex30"/>
</dbReference>
<organism evidence="2 3">
    <name type="scientific">Streptodolium elevatio</name>
    <dbReference type="NCBI Taxonomy" id="3157996"/>
    <lineage>
        <taxon>Bacteria</taxon>
        <taxon>Bacillati</taxon>
        <taxon>Actinomycetota</taxon>
        <taxon>Actinomycetes</taxon>
        <taxon>Kitasatosporales</taxon>
        <taxon>Streptomycetaceae</taxon>
        <taxon>Streptodolium</taxon>
    </lineage>
</organism>
<dbReference type="PANTHER" id="PTHR13136:SF11">
    <property type="entry name" value="TESTIS-EXPRESSED PROTEIN 30"/>
    <property type="match status" value="1"/>
</dbReference>
<reference evidence="2 3" key="1">
    <citation type="submission" date="2024-06" db="EMBL/GenBank/DDBJ databases">
        <title>The Natural Products Discovery Center: Release of the First 8490 Sequenced Strains for Exploring Actinobacteria Biosynthetic Diversity.</title>
        <authorList>
            <person name="Kalkreuter E."/>
            <person name="Kautsar S.A."/>
            <person name="Yang D."/>
            <person name="Bader C.D."/>
            <person name="Teijaro C.N."/>
            <person name="Fluegel L."/>
            <person name="Davis C.M."/>
            <person name="Simpson J.R."/>
            <person name="Lauterbach L."/>
            <person name="Steele A.D."/>
            <person name="Gui C."/>
            <person name="Meng S."/>
            <person name="Li G."/>
            <person name="Viehrig K."/>
            <person name="Ye F."/>
            <person name="Su P."/>
            <person name="Kiefer A.F."/>
            <person name="Nichols A."/>
            <person name="Cepeda A.J."/>
            <person name="Yan W."/>
            <person name="Fan B."/>
            <person name="Jiang Y."/>
            <person name="Adhikari A."/>
            <person name="Zheng C.-J."/>
            <person name="Schuster L."/>
            <person name="Cowan T.M."/>
            <person name="Smanski M.J."/>
            <person name="Chevrette M.G."/>
            <person name="De Carvalho L.P.S."/>
            <person name="Shen B."/>
        </authorList>
    </citation>
    <scope>NUCLEOTIDE SEQUENCE [LARGE SCALE GENOMIC DNA]</scope>
    <source>
        <strain evidence="2 3">NPDC048946</strain>
    </source>
</reference>
<accession>A0ABV3DPT0</accession>
<evidence type="ECO:0000313" key="3">
    <source>
        <dbReference type="Proteomes" id="UP001551482"/>
    </source>
</evidence>
<dbReference type="Proteomes" id="UP001551482">
    <property type="component" value="Unassembled WGS sequence"/>
</dbReference>
<dbReference type="Pfam" id="PF20408">
    <property type="entry name" value="Abhydrolase_11"/>
    <property type="match status" value="1"/>
</dbReference>
<feature type="domain" description="KANL3/Tex30 alpha/beta hydrolase-like" evidence="1">
    <location>
        <begin position="40"/>
        <end position="215"/>
    </location>
</feature>
<gene>
    <name evidence="2" type="ORF">AB0C36_28670</name>
</gene>
<evidence type="ECO:0000313" key="2">
    <source>
        <dbReference type="EMBL" id="MEU8137472.1"/>
    </source>
</evidence>